<dbReference type="Pfam" id="PF19730">
    <property type="entry name" value="DUF6221"/>
    <property type="match status" value="1"/>
</dbReference>
<protein>
    <submittedName>
        <fullName evidence="1">Uncharacterized protein</fullName>
    </submittedName>
</protein>
<evidence type="ECO:0000313" key="2">
    <source>
        <dbReference type="Proteomes" id="UP000471293"/>
    </source>
</evidence>
<dbReference type="RefSeq" id="WP_164349895.1">
    <property type="nucleotide sequence ID" value="NZ_JAAGLQ010000686.1"/>
</dbReference>
<comment type="caution">
    <text evidence="1">The sequence shown here is derived from an EMBL/GenBank/DDBJ whole genome shotgun (WGS) entry which is preliminary data.</text>
</comment>
<organism evidence="1 2">
    <name type="scientific">Streptomyces halstedii</name>
    <dbReference type="NCBI Taxonomy" id="1944"/>
    <lineage>
        <taxon>Bacteria</taxon>
        <taxon>Bacillati</taxon>
        <taxon>Actinomycetota</taxon>
        <taxon>Actinomycetes</taxon>
        <taxon>Kitasatosporales</taxon>
        <taxon>Streptomycetaceae</taxon>
        <taxon>Streptomyces</taxon>
    </lineage>
</organism>
<accession>A0A6N9UC29</accession>
<proteinExistence type="predicted"/>
<dbReference type="Proteomes" id="UP000471293">
    <property type="component" value="Unassembled WGS sequence"/>
</dbReference>
<gene>
    <name evidence="1" type="ORF">G3I29_32970</name>
</gene>
<dbReference type="AlphaFoldDB" id="A0A6N9UC29"/>
<name>A0A6N9UC29_STRHA</name>
<sequence>MMQLLPPGEGARLVAFLTARLTEKADAQLDLETAWHSAACGDRRPVGGRACPCGVPAFVLRSVTAERVLLGEFERATRHRDRLRASATWAESPEEEAVRAEAERTARLLAAEYIDHPEYREDWRMISASVTLTADVRDAETQPDDKRTR</sequence>
<reference evidence="1 2" key="1">
    <citation type="submission" date="2020-01" db="EMBL/GenBank/DDBJ databases">
        <title>Insect and environment-associated Actinomycetes.</title>
        <authorList>
            <person name="Currrie C."/>
            <person name="Chevrette M."/>
            <person name="Carlson C."/>
            <person name="Stubbendieck R."/>
            <person name="Wendt-Pienkowski E."/>
        </authorList>
    </citation>
    <scope>NUCLEOTIDE SEQUENCE [LARGE SCALE GENOMIC DNA]</scope>
    <source>
        <strain evidence="1 2">SID11342</strain>
    </source>
</reference>
<evidence type="ECO:0000313" key="1">
    <source>
        <dbReference type="EMBL" id="NEA20182.1"/>
    </source>
</evidence>
<dbReference type="InterPro" id="IPR046193">
    <property type="entry name" value="DUF6221"/>
</dbReference>
<dbReference type="EMBL" id="JAAGLQ010000686">
    <property type="protein sequence ID" value="NEA20182.1"/>
    <property type="molecule type" value="Genomic_DNA"/>
</dbReference>